<dbReference type="GO" id="GO:0005524">
    <property type="term" value="F:ATP binding"/>
    <property type="evidence" value="ECO:0007669"/>
    <property type="project" value="InterPro"/>
</dbReference>
<dbReference type="InterPro" id="IPR034136">
    <property type="entry name" value="TOPRIM_Topo6A/Spo11"/>
</dbReference>
<dbReference type="PRINTS" id="PR01550">
    <property type="entry name" value="TOP6AFAMILY"/>
</dbReference>
<keyword evidence="15" id="KW-1185">Reference proteome</keyword>
<dbReference type="Pfam" id="PF04406">
    <property type="entry name" value="TP6A_N"/>
    <property type="match status" value="1"/>
</dbReference>
<dbReference type="InterPro" id="IPR002815">
    <property type="entry name" value="Spo11/TopoVI_A"/>
</dbReference>
<evidence type="ECO:0000256" key="3">
    <source>
        <dbReference type="ARBA" id="ARBA00006559"/>
    </source>
</evidence>
<dbReference type="InterPro" id="IPR036770">
    <property type="entry name" value="Ankyrin_rpt-contain_sf"/>
</dbReference>
<dbReference type="GO" id="GO:0046872">
    <property type="term" value="F:metal ion binding"/>
    <property type="evidence" value="ECO:0007669"/>
    <property type="project" value="UniProtKB-KW"/>
</dbReference>
<keyword evidence="9 11" id="KW-0413">Isomerase</keyword>
<evidence type="ECO:0000256" key="1">
    <source>
        <dbReference type="ARBA" id="ARBA00000185"/>
    </source>
</evidence>
<dbReference type="CDD" id="cd00223">
    <property type="entry name" value="TOPRIM_TopoIIB_SPO"/>
    <property type="match status" value="1"/>
</dbReference>
<keyword evidence="6" id="KW-0460">Magnesium</keyword>
<evidence type="ECO:0000256" key="11">
    <source>
        <dbReference type="PROSITE-ProRule" id="PRU01385"/>
    </source>
</evidence>
<dbReference type="Pfam" id="PF21180">
    <property type="entry name" value="TOP6A-Spo11_Toprim"/>
    <property type="match status" value="1"/>
</dbReference>
<evidence type="ECO:0000256" key="6">
    <source>
        <dbReference type="ARBA" id="ARBA00022842"/>
    </source>
</evidence>
<evidence type="ECO:0000256" key="5">
    <source>
        <dbReference type="ARBA" id="ARBA00022723"/>
    </source>
</evidence>
<dbReference type="SUPFAM" id="SSF56726">
    <property type="entry name" value="DNA topoisomerase IV, alpha subunit"/>
    <property type="match status" value="1"/>
</dbReference>
<sequence length="667" mass="73440">MFSFVFDVFDTGPRQKEWLRMPRIVAMASGSQNIIRETTRLGPRGRAVASGTAISRIESLLETVIDSITSAEPMSIQVLSRRSVQSRREQALPTRVHFPGRSLHEAQKFARIVLILQLAHDALVSDIVLTKRSIFYQHQDLFESQTVVDKLVDDIAITLGLDRSDLNIVASAKGVVAGPLSIQFLDGGILDASSGVTGIVIPPDASIAGVKIGPIRWILVIEKDVSRSKFPFTSRFWVLTMYKATFRSLSASQYWRRTSCGEGLLVTARGYPDMATQSFLYSLSLHRPDVPIFVLADFDPDGINIFHCYLYGSGRIITNPTTSNRSIRWLGIKSCHLASLELLLQASAFAHDISERNEPNVLTEISHFNPRSNTVGLTLRDRKTIVDTLERYITNGDSSLINLVLRRELQVMQMLGYKAEIQLLDESGNIDAWLDFNIIQNFSLGLYGAETAGQRKPHSPLTHDKNFVTFPFITSPPISIMTPKLSEEEIDDLIFFARVGENEDLSESLSALAEREKVSPAEILIEAKNEGKSTALHMAAGNGHLETVRRLLRCFDGRPQEEKQAFVDGANEHGNTGLHWAALGGHLDAVKLLMEHAASPALANESNYVPLDLANLNDKREVAEYFLASAGLLENENENGEAGGLASAAASIELTGDDEDEAGSKAA</sequence>
<dbReference type="GO" id="GO:0007131">
    <property type="term" value="P:reciprocal meiotic recombination"/>
    <property type="evidence" value="ECO:0007669"/>
    <property type="project" value="TreeGrafter"/>
</dbReference>
<evidence type="ECO:0000256" key="9">
    <source>
        <dbReference type="ARBA" id="ARBA00023235"/>
    </source>
</evidence>
<dbReference type="GO" id="GO:0000706">
    <property type="term" value="P:meiotic DNA double-strand break processing"/>
    <property type="evidence" value="ECO:0007669"/>
    <property type="project" value="TreeGrafter"/>
</dbReference>
<evidence type="ECO:0000256" key="4">
    <source>
        <dbReference type="ARBA" id="ARBA00012895"/>
    </source>
</evidence>
<dbReference type="InterPro" id="IPR036078">
    <property type="entry name" value="Spo11/TopoVI_A_sf"/>
</dbReference>
<evidence type="ECO:0000259" key="13">
    <source>
        <dbReference type="Pfam" id="PF21180"/>
    </source>
</evidence>
<comment type="cofactor">
    <cofactor evidence="2">
        <name>Mg(2+)</name>
        <dbReference type="ChEBI" id="CHEBI:18420"/>
    </cofactor>
</comment>
<dbReference type="OrthoDB" id="5377392at2759"/>
<accession>A0A7S9KPF0</accession>
<comment type="similarity">
    <text evidence="3 11">Belongs to the TOP6A family.</text>
</comment>
<feature type="repeat" description="ANK" evidence="10">
    <location>
        <begin position="573"/>
        <end position="605"/>
    </location>
</feature>
<evidence type="ECO:0000259" key="12">
    <source>
        <dbReference type="Pfam" id="PF04406"/>
    </source>
</evidence>
<proteinExistence type="inferred from homology"/>
<dbReference type="InterPro" id="IPR002110">
    <property type="entry name" value="Ankyrin_rpt"/>
</dbReference>
<dbReference type="EC" id="5.6.2.2" evidence="4"/>
<dbReference type="PANTHER" id="PTHR10848">
    <property type="entry name" value="MEIOTIC RECOMBINATION PROTEIN SPO11"/>
    <property type="match status" value="1"/>
</dbReference>
<gene>
    <name evidence="14" type="ORF">C2857_004232</name>
</gene>
<evidence type="ECO:0000313" key="14">
    <source>
        <dbReference type="EMBL" id="QPG96449.1"/>
    </source>
</evidence>
<keyword evidence="8 11" id="KW-0238">DNA-binding</keyword>
<feature type="domain" description="Spo11/DNA topoisomerase VI subunit A N-terminal" evidence="12">
    <location>
        <begin position="107"/>
        <end position="168"/>
    </location>
</feature>
<evidence type="ECO:0000256" key="2">
    <source>
        <dbReference type="ARBA" id="ARBA00001946"/>
    </source>
</evidence>
<dbReference type="Gene3D" id="1.25.40.20">
    <property type="entry name" value="Ankyrin repeat-containing domain"/>
    <property type="match status" value="1"/>
</dbReference>
<dbReference type="SUPFAM" id="SSF48403">
    <property type="entry name" value="Ankyrin repeat"/>
    <property type="match status" value="1"/>
</dbReference>
<dbReference type="InterPro" id="IPR013049">
    <property type="entry name" value="Spo11/TopoVI_A_N"/>
</dbReference>
<evidence type="ECO:0000256" key="7">
    <source>
        <dbReference type="ARBA" id="ARBA00023029"/>
    </source>
</evidence>
<dbReference type="Proteomes" id="UP000594364">
    <property type="component" value="Chromosome 2"/>
</dbReference>
<dbReference type="SMART" id="SM00248">
    <property type="entry name" value="ANK"/>
    <property type="match status" value="3"/>
</dbReference>
<evidence type="ECO:0000313" key="15">
    <source>
        <dbReference type="Proteomes" id="UP000594364"/>
    </source>
</evidence>
<dbReference type="PROSITE" id="PS52041">
    <property type="entry name" value="TOPO_IIB"/>
    <property type="match status" value="1"/>
</dbReference>
<evidence type="ECO:0000256" key="8">
    <source>
        <dbReference type="ARBA" id="ARBA00023125"/>
    </source>
</evidence>
<dbReference type="AlphaFoldDB" id="A0A7S9KPF0"/>
<dbReference type="PROSITE" id="PS50297">
    <property type="entry name" value="ANK_REP_REGION"/>
    <property type="match status" value="1"/>
</dbReference>
<dbReference type="GO" id="GO:0003677">
    <property type="term" value="F:DNA binding"/>
    <property type="evidence" value="ECO:0007669"/>
    <property type="project" value="UniProtKB-UniRule"/>
</dbReference>
<dbReference type="EMBL" id="CP031386">
    <property type="protein sequence ID" value="QPG96449.1"/>
    <property type="molecule type" value="Genomic_DNA"/>
</dbReference>
<protein>
    <recommendedName>
        <fullName evidence="4">DNA topoisomerase (ATP-hydrolyzing)</fullName>
        <ecNumber evidence="4">5.6.2.2</ecNumber>
    </recommendedName>
</protein>
<feature type="active site" description="O-(5'-phospho-DNA)-tyrosine intermediate" evidence="11">
    <location>
        <position position="136"/>
    </location>
</feature>
<dbReference type="GO" id="GO:0042138">
    <property type="term" value="P:meiotic DNA double-strand break formation"/>
    <property type="evidence" value="ECO:0007669"/>
    <property type="project" value="TreeGrafter"/>
</dbReference>
<feature type="domain" description="Topoisomerase 6 subunit A/Spo11 TOPRIM" evidence="13">
    <location>
        <begin position="243"/>
        <end position="345"/>
    </location>
</feature>
<dbReference type="PROSITE" id="PS50088">
    <property type="entry name" value="ANK_REPEAT"/>
    <property type="match status" value="1"/>
</dbReference>
<organism evidence="14 15">
    <name type="scientific">Epichloe festucae (strain Fl1)</name>
    <dbReference type="NCBI Taxonomy" id="877507"/>
    <lineage>
        <taxon>Eukaryota</taxon>
        <taxon>Fungi</taxon>
        <taxon>Dikarya</taxon>
        <taxon>Ascomycota</taxon>
        <taxon>Pezizomycotina</taxon>
        <taxon>Sordariomycetes</taxon>
        <taxon>Hypocreomycetidae</taxon>
        <taxon>Hypocreales</taxon>
        <taxon>Clavicipitaceae</taxon>
        <taxon>Epichloe</taxon>
    </lineage>
</organism>
<dbReference type="InterPro" id="IPR036388">
    <property type="entry name" value="WH-like_DNA-bd_sf"/>
</dbReference>
<keyword evidence="7 11" id="KW-0799">Topoisomerase</keyword>
<dbReference type="GO" id="GO:0000228">
    <property type="term" value="C:nuclear chromosome"/>
    <property type="evidence" value="ECO:0007669"/>
    <property type="project" value="TreeGrafter"/>
</dbReference>
<dbReference type="PANTHER" id="PTHR10848:SF0">
    <property type="entry name" value="MEIOTIC RECOMBINATION PROTEIN SPO11"/>
    <property type="match status" value="1"/>
</dbReference>
<evidence type="ECO:0000256" key="10">
    <source>
        <dbReference type="PROSITE-ProRule" id="PRU00023"/>
    </source>
</evidence>
<dbReference type="Pfam" id="PF12796">
    <property type="entry name" value="Ank_2"/>
    <property type="match status" value="1"/>
</dbReference>
<dbReference type="GO" id="GO:0003918">
    <property type="term" value="F:DNA topoisomerase type II (double strand cut, ATP-hydrolyzing) activity"/>
    <property type="evidence" value="ECO:0007669"/>
    <property type="project" value="UniProtKB-UniRule"/>
</dbReference>
<name>A0A7S9KPF0_EPIFF</name>
<comment type="catalytic activity">
    <reaction evidence="1 11">
        <text>ATP-dependent breakage, passage and rejoining of double-stranded DNA.</text>
        <dbReference type="EC" id="5.6.2.2"/>
    </reaction>
</comment>
<reference evidence="14 15" key="1">
    <citation type="journal article" date="2018" name="PLoS Genet.">
        <title>Repeat elements organise 3D genome structure and mediate transcription in the filamentous fungus Epichloe festucae.</title>
        <authorList>
            <person name="Winter D.J."/>
            <person name="Ganley A.R.D."/>
            <person name="Young C.A."/>
            <person name="Liachko I."/>
            <person name="Schardl C.L."/>
            <person name="Dupont P.Y."/>
            <person name="Berry D."/>
            <person name="Ram A."/>
            <person name="Scott B."/>
            <person name="Cox M.P."/>
        </authorList>
    </citation>
    <scope>NUCLEOTIDE SEQUENCE [LARGE SCALE GENOMIC DNA]</scope>
    <source>
        <strain evidence="14 15">Fl1</strain>
    </source>
</reference>
<keyword evidence="10" id="KW-0040">ANK repeat</keyword>
<keyword evidence="5" id="KW-0479">Metal-binding</keyword>
<dbReference type="Gene3D" id="3.40.1360.10">
    <property type="match status" value="1"/>
</dbReference>
<dbReference type="Gene3D" id="1.10.10.10">
    <property type="entry name" value="Winged helix-like DNA-binding domain superfamily/Winged helix DNA-binding domain"/>
    <property type="match status" value="1"/>
</dbReference>